<dbReference type="AlphaFoldDB" id="A0A4D9F657"/>
<accession>A0A4D9F657</accession>
<evidence type="ECO:0000313" key="3">
    <source>
        <dbReference type="Proteomes" id="UP000297703"/>
    </source>
</evidence>
<keyword evidence="3" id="KW-1185">Reference proteome</keyword>
<feature type="compositionally biased region" description="Gly residues" evidence="1">
    <location>
        <begin position="141"/>
        <end position="152"/>
    </location>
</feature>
<feature type="region of interest" description="Disordered" evidence="1">
    <location>
        <begin position="1"/>
        <end position="256"/>
    </location>
</feature>
<feature type="compositionally biased region" description="Low complexity" evidence="1">
    <location>
        <begin position="113"/>
        <end position="129"/>
    </location>
</feature>
<comment type="caution">
    <text evidence="2">The sequence shown here is derived from an EMBL/GenBank/DDBJ whole genome shotgun (WGS) entry which is preliminary data.</text>
</comment>
<reference evidence="2 3" key="1">
    <citation type="submission" date="2019-04" db="EMBL/GenBank/DDBJ databases">
        <title>Draft genome of the big-headed turtle Platysternon megacephalum.</title>
        <authorList>
            <person name="Gong S."/>
        </authorList>
    </citation>
    <scope>NUCLEOTIDE SEQUENCE [LARGE SCALE GENOMIC DNA]</scope>
    <source>
        <strain evidence="2">DO16091913</strain>
        <tissue evidence="2">Muscle</tissue>
    </source>
</reference>
<reference evidence="2 3" key="2">
    <citation type="submission" date="2019-04" db="EMBL/GenBank/DDBJ databases">
        <title>The genome sequence of big-headed turtle.</title>
        <authorList>
            <person name="Gong S."/>
        </authorList>
    </citation>
    <scope>NUCLEOTIDE SEQUENCE [LARGE SCALE GENOMIC DNA]</scope>
    <source>
        <strain evidence="2">DO16091913</strain>
        <tissue evidence="2">Muscle</tissue>
    </source>
</reference>
<gene>
    <name evidence="2" type="ORF">DR999_PMT01243</name>
</gene>
<dbReference type="EMBL" id="QXTE01000006">
    <property type="protein sequence ID" value="TFK14972.1"/>
    <property type="molecule type" value="Genomic_DNA"/>
</dbReference>
<evidence type="ECO:0000256" key="1">
    <source>
        <dbReference type="SAM" id="MobiDB-lite"/>
    </source>
</evidence>
<dbReference type="Proteomes" id="UP000297703">
    <property type="component" value="Unassembled WGS sequence"/>
</dbReference>
<organism evidence="2 3">
    <name type="scientific">Platysternon megacephalum</name>
    <name type="common">big-headed turtle</name>
    <dbReference type="NCBI Taxonomy" id="55544"/>
    <lineage>
        <taxon>Eukaryota</taxon>
        <taxon>Metazoa</taxon>
        <taxon>Chordata</taxon>
        <taxon>Craniata</taxon>
        <taxon>Vertebrata</taxon>
        <taxon>Euteleostomi</taxon>
        <taxon>Archelosauria</taxon>
        <taxon>Testudinata</taxon>
        <taxon>Testudines</taxon>
        <taxon>Cryptodira</taxon>
        <taxon>Durocryptodira</taxon>
        <taxon>Testudinoidea</taxon>
        <taxon>Platysternidae</taxon>
        <taxon>Platysternon</taxon>
    </lineage>
</organism>
<feature type="compositionally biased region" description="Low complexity" evidence="1">
    <location>
        <begin position="53"/>
        <end position="71"/>
    </location>
</feature>
<proteinExistence type="predicted"/>
<evidence type="ECO:0000313" key="2">
    <source>
        <dbReference type="EMBL" id="TFK14972.1"/>
    </source>
</evidence>
<protein>
    <submittedName>
        <fullName evidence="2">Titin-like</fullName>
    </submittedName>
</protein>
<sequence length="256" mass="25764">MGRTGGLLVGEGPASVGLRVGGGPSPGLVRDLPRAAGGGVPPPGSVRRAEPVPGSSPASPAAPHSAGAASSQQQIPHEPGVPSLPTRILPGRAPRTYQHRPQQSGPVGSGEGLSRLRAESAAADAQAAPLPRPERMKTNSGDGGGCGEGEPGALGDQDTPQPGARTPGTPGPGQWGLRALRSPRPSGVWSPAAGPEFPWARLGPRAGDPSLGGYRPTGTGAKRLRHPLSRRELGPRAPRIEPLPGPGTEAGSAHWQ</sequence>
<feature type="compositionally biased region" description="Low complexity" evidence="1">
    <location>
        <begin position="153"/>
        <end position="168"/>
    </location>
</feature>
<name>A0A4D9F657_9SAUR</name>